<dbReference type="EMBL" id="JAMZIH010001161">
    <property type="protein sequence ID" value="KAJ1678445.1"/>
    <property type="molecule type" value="Genomic_DNA"/>
</dbReference>
<comment type="caution">
    <text evidence="1">The sequence shown here is derived from an EMBL/GenBank/DDBJ whole genome shotgun (WGS) entry which is preliminary data.</text>
</comment>
<gene>
    <name evidence="1" type="ORF">EV182_004033</name>
</gene>
<protein>
    <submittedName>
        <fullName evidence="1">Uncharacterized protein</fullName>
    </submittedName>
</protein>
<sequence>MPYYYAVRNGRTPGIYNTWDDCKAQVDGFSASRFRKFSTLEDAQGFISGRSSPGSAAAPPRPAGRPSGGSSGSGPRWQSTSAYPASSFSSPAPAPAPATVIYTDGASRGNGRAGSRAGYGVYFGPNDPRNISEPLAGPSQTNQRAELTAIIEGMEKSMEQRGQHIIVNTDSHYAMKSLTQWHKAWEKNGWTNSRGSQVENQDLIKRGLELIRNYDGKVDLQYVPGHSGDAGNDMADRLAVQGAAKNAR</sequence>
<reference evidence="1" key="1">
    <citation type="submission" date="2022-06" db="EMBL/GenBank/DDBJ databases">
        <title>Phylogenomic reconstructions and comparative analyses of Kickxellomycotina fungi.</title>
        <authorList>
            <person name="Reynolds N.K."/>
            <person name="Stajich J.E."/>
            <person name="Barry K."/>
            <person name="Grigoriev I.V."/>
            <person name="Crous P."/>
            <person name="Smith M.E."/>
        </authorList>
    </citation>
    <scope>NUCLEOTIDE SEQUENCE</scope>
    <source>
        <strain evidence="1">RSA 2271</strain>
    </source>
</reference>
<dbReference type="Proteomes" id="UP001145114">
    <property type="component" value="Unassembled WGS sequence"/>
</dbReference>
<keyword evidence="2" id="KW-1185">Reference proteome</keyword>
<organism evidence="1 2">
    <name type="scientific">Spiromyces aspiralis</name>
    <dbReference type="NCBI Taxonomy" id="68401"/>
    <lineage>
        <taxon>Eukaryota</taxon>
        <taxon>Fungi</taxon>
        <taxon>Fungi incertae sedis</taxon>
        <taxon>Zoopagomycota</taxon>
        <taxon>Kickxellomycotina</taxon>
        <taxon>Kickxellomycetes</taxon>
        <taxon>Kickxellales</taxon>
        <taxon>Kickxellaceae</taxon>
        <taxon>Spiromyces</taxon>
    </lineage>
</organism>
<evidence type="ECO:0000313" key="2">
    <source>
        <dbReference type="Proteomes" id="UP001145114"/>
    </source>
</evidence>
<accession>A0ACC1HSV5</accession>
<name>A0ACC1HSV5_9FUNG</name>
<proteinExistence type="predicted"/>
<evidence type="ECO:0000313" key="1">
    <source>
        <dbReference type="EMBL" id="KAJ1678445.1"/>
    </source>
</evidence>